<sequence>MVAEGRPANQRKEKSPEKLAAKPGRPPTEEKQSGNGDVFCLVNPRHVASPLDQTGLSESSNDPATRLEKEKRPHWLILGREYLQSGSAFGMEE</sequence>
<evidence type="ECO:0000313" key="3">
    <source>
        <dbReference type="Proteomes" id="UP001497516"/>
    </source>
</evidence>
<proteinExistence type="predicted"/>
<dbReference type="EMBL" id="OZ034821">
    <property type="protein sequence ID" value="CAL1407300.1"/>
    <property type="molecule type" value="Genomic_DNA"/>
</dbReference>
<protein>
    <submittedName>
        <fullName evidence="2">Uncharacterized protein</fullName>
    </submittedName>
</protein>
<gene>
    <name evidence="2" type="ORF">LTRI10_LOCUS46975</name>
</gene>
<dbReference type="Proteomes" id="UP001497516">
    <property type="component" value="Chromosome 8"/>
</dbReference>
<evidence type="ECO:0000313" key="2">
    <source>
        <dbReference type="EMBL" id="CAL1407300.1"/>
    </source>
</evidence>
<feature type="compositionally biased region" description="Polar residues" evidence="1">
    <location>
        <begin position="51"/>
        <end position="63"/>
    </location>
</feature>
<evidence type="ECO:0000256" key="1">
    <source>
        <dbReference type="SAM" id="MobiDB-lite"/>
    </source>
</evidence>
<dbReference type="AlphaFoldDB" id="A0AAV2GCV2"/>
<accession>A0AAV2GCV2</accession>
<reference evidence="2 3" key="1">
    <citation type="submission" date="2024-04" db="EMBL/GenBank/DDBJ databases">
        <authorList>
            <person name="Fracassetti M."/>
        </authorList>
    </citation>
    <scope>NUCLEOTIDE SEQUENCE [LARGE SCALE GENOMIC DNA]</scope>
</reference>
<feature type="region of interest" description="Disordered" evidence="1">
    <location>
        <begin position="1"/>
        <end position="71"/>
    </location>
</feature>
<name>A0AAV2GCV2_9ROSI</name>
<feature type="compositionally biased region" description="Basic and acidic residues" evidence="1">
    <location>
        <begin position="10"/>
        <end position="20"/>
    </location>
</feature>
<organism evidence="2 3">
    <name type="scientific">Linum trigynum</name>
    <dbReference type="NCBI Taxonomy" id="586398"/>
    <lineage>
        <taxon>Eukaryota</taxon>
        <taxon>Viridiplantae</taxon>
        <taxon>Streptophyta</taxon>
        <taxon>Embryophyta</taxon>
        <taxon>Tracheophyta</taxon>
        <taxon>Spermatophyta</taxon>
        <taxon>Magnoliopsida</taxon>
        <taxon>eudicotyledons</taxon>
        <taxon>Gunneridae</taxon>
        <taxon>Pentapetalae</taxon>
        <taxon>rosids</taxon>
        <taxon>fabids</taxon>
        <taxon>Malpighiales</taxon>
        <taxon>Linaceae</taxon>
        <taxon>Linum</taxon>
    </lineage>
</organism>
<keyword evidence="3" id="KW-1185">Reference proteome</keyword>